<keyword evidence="1" id="KW-1133">Transmembrane helix</keyword>
<keyword evidence="1" id="KW-0812">Transmembrane</keyword>
<proteinExistence type="predicted"/>
<evidence type="ECO:0000313" key="3">
    <source>
        <dbReference type="Proteomes" id="UP000656367"/>
    </source>
</evidence>
<feature type="transmembrane region" description="Helical" evidence="1">
    <location>
        <begin position="38"/>
        <end position="59"/>
    </location>
</feature>
<evidence type="ECO:0000256" key="1">
    <source>
        <dbReference type="SAM" id="Phobius"/>
    </source>
</evidence>
<gene>
    <name evidence="2" type="ORF">GCM10009006_37140</name>
</gene>
<dbReference type="RefSeq" id="WP_188854122.1">
    <property type="nucleotide sequence ID" value="NZ_BMON01000010.1"/>
</dbReference>
<comment type="caution">
    <text evidence="2">The sequence shown here is derived from an EMBL/GenBank/DDBJ whole genome shotgun (WGS) entry which is preliminary data.</text>
</comment>
<name>A0A830FMQ6_HALAR</name>
<dbReference type="Proteomes" id="UP000656367">
    <property type="component" value="Unassembled WGS sequence"/>
</dbReference>
<organism evidence="2 3">
    <name type="scientific">Haloarcula argentinensis</name>
    <dbReference type="NCBI Taxonomy" id="43776"/>
    <lineage>
        <taxon>Archaea</taxon>
        <taxon>Methanobacteriati</taxon>
        <taxon>Methanobacteriota</taxon>
        <taxon>Stenosarchaea group</taxon>
        <taxon>Halobacteria</taxon>
        <taxon>Halobacteriales</taxon>
        <taxon>Haloarculaceae</taxon>
        <taxon>Haloarcula</taxon>
    </lineage>
</organism>
<dbReference type="AlphaFoldDB" id="A0A830FMQ6"/>
<dbReference type="EMBL" id="BMON01000010">
    <property type="protein sequence ID" value="GGM52555.1"/>
    <property type="molecule type" value="Genomic_DNA"/>
</dbReference>
<keyword evidence="1" id="KW-0472">Membrane</keyword>
<sequence>MYEPIQKAATPMTMALLVISLAVVELALRPYAGGSLQLAVSALSLVIAVALLTLGAVSLRK</sequence>
<feature type="transmembrane region" description="Helical" evidence="1">
    <location>
        <begin position="12"/>
        <end position="32"/>
    </location>
</feature>
<protein>
    <submittedName>
        <fullName evidence="2">Uncharacterized protein</fullName>
    </submittedName>
</protein>
<reference evidence="2" key="1">
    <citation type="journal article" date="2014" name="Int. J. Syst. Evol. Microbiol.">
        <title>Complete genome sequence of Corynebacterium casei LMG S-19264T (=DSM 44701T), isolated from a smear-ripened cheese.</title>
        <authorList>
            <consortium name="US DOE Joint Genome Institute (JGI-PGF)"/>
            <person name="Walter F."/>
            <person name="Albersmeier A."/>
            <person name="Kalinowski J."/>
            <person name="Ruckert C."/>
        </authorList>
    </citation>
    <scope>NUCLEOTIDE SEQUENCE</scope>
    <source>
        <strain evidence="2">JCM 15759</strain>
    </source>
</reference>
<reference evidence="2" key="2">
    <citation type="submission" date="2020-09" db="EMBL/GenBank/DDBJ databases">
        <authorList>
            <person name="Sun Q."/>
            <person name="Ohkuma M."/>
        </authorList>
    </citation>
    <scope>NUCLEOTIDE SEQUENCE</scope>
    <source>
        <strain evidence="2">JCM 15759</strain>
    </source>
</reference>
<evidence type="ECO:0000313" key="2">
    <source>
        <dbReference type="EMBL" id="GGM52555.1"/>
    </source>
</evidence>
<accession>A0A830FMQ6</accession>